<dbReference type="InParanoid" id="A0A0D0DTG8"/>
<organism evidence="1 2">
    <name type="scientific">Paxillus rubicundulus Ve08.2h10</name>
    <dbReference type="NCBI Taxonomy" id="930991"/>
    <lineage>
        <taxon>Eukaryota</taxon>
        <taxon>Fungi</taxon>
        <taxon>Dikarya</taxon>
        <taxon>Basidiomycota</taxon>
        <taxon>Agaricomycotina</taxon>
        <taxon>Agaricomycetes</taxon>
        <taxon>Agaricomycetidae</taxon>
        <taxon>Boletales</taxon>
        <taxon>Paxilineae</taxon>
        <taxon>Paxillaceae</taxon>
        <taxon>Paxillus</taxon>
    </lineage>
</organism>
<evidence type="ECO:0000313" key="2">
    <source>
        <dbReference type="Proteomes" id="UP000054538"/>
    </source>
</evidence>
<dbReference type="AlphaFoldDB" id="A0A0D0DTG8"/>
<dbReference type="Proteomes" id="UP000054538">
    <property type="component" value="Unassembled WGS sequence"/>
</dbReference>
<dbReference type="HOGENOM" id="CLU_3107036_0_0_1"/>
<protein>
    <submittedName>
        <fullName evidence="1">Uncharacterized protein</fullName>
    </submittedName>
</protein>
<accession>A0A0D0DTG8</accession>
<dbReference type="EMBL" id="KN824949">
    <property type="protein sequence ID" value="KIK97168.1"/>
    <property type="molecule type" value="Genomic_DNA"/>
</dbReference>
<evidence type="ECO:0000313" key="1">
    <source>
        <dbReference type="EMBL" id="KIK97168.1"/>
    </source>
</evidence>
<reference evidence="2" key="2">
    <citation type="submission" date="2015-01" db="EMBL/GenBank/DDBJ databases">
        <title>Evolutionary Origins and Diversification of the Mycorrhizal Mutualists.</title>
        <authorList>
            <consortium name="DOE Joint Genome Institute"/>
            <consortium name="Mycorrhizal Genomics Consortium"/>
            <person name="Kohler A."/>
            <person name="Kuo A."/>
            <person name="Nagy L.G."/>
            <person name="Floudas D."/>
            <person name="Copeland A."/>
            <person name="Barry K.W."/>
            <person name="Cichocki N."/>
            <person name="Veneault-Fourrey C."/>
            <person name="LaButti K."/>
            <person name="Lindquist E.A."/>
            <person name="Lipzen A."/>
            <person name="Lundell T."/>
            <person name="Morin E."/>
            <person name="Murat C."/>
            <person name="Riley R."/>
            <person name="Ohm R."/>
            <person name="Sun H."/>
            <person name="Tunlid A."/>
            <person name="Henrissat B."/>
            <person name="Grigoriev I.V."/>
            <person name="Hibbett D.S."/>
            <person name="Martin F."/>
        </authorList>
    </citation>
    <scope>NUCLEOTIDE SEQUENCE [LARGE SCALE GENOMIC DNA]</scope>
    <source>
        <strain evidence="2">Ve08.2h10</strain>
    </source>
</reference>
<proteinExistence type="predicted"/>
<gene>
    <name evidence="1" type="ORF">PAXRUDRAFT_825211</name>
</gene>
<reference evidence="1 2" key="1">
    <citation type="submission" date="2014-04" db="EMBL/GenBank/DDBJ databases">
        <authorList>
            <consortium name="DOE Joint Genome Institute"/>
            <person name="Kuo A."/>
            <person name="Kohler A."/>
            <person name="Jargeat P."/>
            <person name="Nagy L.G."/>
            <person name="Floudas D."/>
            <person name="Copeland A."/>
            <person name="Barry K.W."/>
            <person name="Cichocki N."/>
            <person name="Veneault-Fourrey C."/>
            <person name="LaButti K."/>
            <person name="Lindquist E.A."/>
            <person name="Lipzen A."/>
            <person name="Lundell T."/>
            <person name="Morin E."/>
            <person name="Murat C."/>
            <person name="Sun H."/>
            <person name="Tunlid A."/>
            <person name="Henrissat B."/>
            <person name="Grigoriev I.V."/>
            <person name="Hibbett D.S."/>
            <person name="Martin F."/>
            <person name="Nordberg H.P."/>
            <person name="Cantor M.N."/>
            <person name="Hua S.X."/>
        </authorList>
    </citation>
    <scope>NUCLEOTIDE SEQUENCE [LARGE SCALE GENOMIC DNA]</scope>
    <source>
        <strain evidence="1 2">Ve08.2h10</strain>
    </source>
</reference>
<sequence>MVGKFEFEMTDKAERILRKACTVMIPAVESEAEGGAQLPLAVSFAHQDDGY</sequence>
<dbReference type="OrthoDB" id="1470350at2759"/>
<name>A0A0D0DTG8_9AGAM</name>
<keyword evidence="2" id="KW-1185">Reference proteome</keyword>